<reference evidence="1 2" key="1">
    <citation type="submission" date="2018-10" db="EMBL/GenBank/DDBJ databases">
        <title>Draft genome sequence of Bacillus salarius IM0101, isolated from a hypersaline soil in Inner Mongolia, China.</title>
        <authorList>
            <person name="Yamprayoonswat W."/>
            <person name="Boonvisut S."/>
            <person name="Jumpathong W."/>
            <person name="Sittihan S."/>
            <person name="Ruangsuj P."/>
            <person name="Wanthongcharoen S."/>
            <person name="Thongpramul N."/>
            <person name="Pimmason S."/>
            <person name="Yu B."/>
            <person name="Yasawong M."/>
        </authorList>
    </citation>
    <scope>NUCLEOTIDE SEQUENCE [LARGE SCALE GENOMIC DNA]</scope>
    <source>
        <strain evidence="1 2">IM0101</strain>
    </source>
</reference>
<name>A0A428MTK3_9BACI</name>
<keyword evidence="2" id="KW-1185">Reference proteome</keyword>
<dbReference type="Gene3D" id="2.160.10.10">
    <property type="entry name" value="Hexapeptide repeat proteins"/>
    <property type="match status" value="1"/>
</dbReference>
<dbReference type="AlphaFoldDB" id="A0A428MTK3"/>
<accession>A0A428MTK3</accession>
<dbReference type="InterPro" id="IPR047324">
    <property type="entry name" value="LbH_gamma_CA-like"/>
</dbReference>
<organism evidence="1 2">
    <name type="scientific">Salibacterium salarium</name>
    <dbReference type="NCBI Taxonomy" id="284579"/>
    <lineage>
        <taxon>Bacteria</taxon>
        <taxon>Bacillati</taxon>
        <taxon>Bacillota</taxon>
        <taxon>Bacilli</taxon>
        <taxon>Bacillales</taxon>
        <taxon>Bacillaceae</taxon>
    </lineage>
</organism>
<dbReference type="SUPFAM" id="SSF51161">
    <property type="entry name" value="Trimeric LpxA-like enzymes"/>
    <property type="match status" value="1"/>
</dbReference>
<dbReference type="PANTHER" id="PTHR13061">
    <property type="entry name" value="DYNACTIN SUBUNIT P25"/>
    <property type="match status" value="1"/>
</dbReference>
<dbReference type="Proteomes" id="UP000275076">
    <property type="component" value="Unassembled WGS sequence"/>
</dbReference>
<dbReference type="RefSeq" id="WP_125562493.1">
    <property type="nucleotide sequence ID" value="NZ_RBVX01000066.1"/>
</dbReference>
<dbReference type="PANTHER" id="PTHR13061:SF29">
    <property type="entry name" value="GAMMA CARBONIC ANHYDRASE-LIKE 1, MITOCHONDRIAL-RELATED"/>
    <property type="match status" value="1"/>
</dbReference>
<dbReference type="EMBL" id="RBVX01000066">
    <property type="protein sequence ID" value="RSL29448.1"/>
    <property type="molecule type" value="Genomic_DNA"/>
</dbReference>
<dbReference type="InterPro" id="IPR001451">
    <property type="entry name" value="Hexapep"/>
</dbReference>
<dbReference type="InterPro" id="IPR050484">
    <property type="entry name" value="Transf_Hexapept/Carb_Anhydrase"/>
</dbReference>
<proteinExistence type="predicted"/>
<gene>
    <name evidence="1" type="ORF">D7Z54_31105</name>
</gene>
<evidence type="ECO:0000313" key="2">
    <source>
        <dbReference type="Proteomes" id="UP000275076"/>
    </source>
</evidence>
<protein>
    <submittedName>
        <fullName evidence="1">Gamma carbonic anhydrase family protein</fullName>
    </submittedName>
</protein>
<dbReference type="OrthoDB" id="9803036at2"/>
<comment type="caution">
    <text evidence="1">The sequence shown here is derived from an EMBL/GenBank/DDBJ whole genome shotgun (WGS) entry which is preliminary data.</text>
</comment>
<sequence>MIYQYKESIPSIHESAFLSDESTIIGNVEIGEASSIWYNTVLRGDEGPIVIGRYCNIQENVTCHLYEEYPLTLEDEVSVGHNAIIHGCTLRKGSLVGMGAVVLDGAEVGEYSIIGAGSLIPPGKKIPPRSLVFGSPGKVVRSLTEEDQQMLDETIKTYTKKGQMYKRTDIIQPIERSKTNV</sequence>
<evidence type="ECO:0000313" key="1">
    <source>
        <dbReference type="EMBL" id="RSL29448.1"/>
    </source>
</evidence>
<dbReference type="InterPro" id="IPR011004">
    <property type="entry name" value="Trimer_LpxA-like_sf"/>
</dbReference>
<dbReference type="CDD" id="cd04645">
    <property type="entry name" value="LbH_gamma_CA_like"/>
    <property type="match status" value="1"/>
</dbReference>
<dbReference type="Pfam" id="PF00132">
    <property type="entry name" value="Hexapep"/>
    <property type="match status" value="1"/>
</dbReference>